<dbReference type="EMBL" id="KT754638">
    <property type="protein sequence ID" value="ALS04472.1"/>
    <property type="molecule type" value="mRNA"/>
</dbReference>
<keyword evidence="3" id="KW-0677">Repeat</keyword>
<evidence type="ECO:0000256" key="2">
    <source>
        <dbReference type="ARBA" id="ARBA00022574"/>
    </source>
</evidence>
<dbReference type="InterPro" id="IPR015943">
    <property type="entry name" value="WD40/YVTN_repeat-like_dom_sf"/>
</dbReference>
<evidence type="ECO:0000256" key="4">
    <source>
        <dbReference type="ARBA" id="ARBA00023242"/>
    </source>
</evidence>
<dbReference type="Gene3D" id="2.130.10.10">
    <property type="entry name" value="YVTN repeat-like/Quinoprotein amine dehydrogenase"/>
    <property type="match status" value="1"/>
</dbReference>
<dbReference type="PANTHER" id="PTHR22652:SF0">
    <property type="entry name" value="NUCLEOPORIN NUP43"/>
    <property type="match status" value="1"/>
</dbReference>
<protein>
    <submittedName>
        <fullName evidence="6">Nucleoporin Nup43</fullName>
    </submittedName>
</protein>
<evidence type="ECO:0000256" key="5">
    <source>
        <dbReference type="PROSITE-ProRule" id="PRU00221"/>
    </source>
</evidence>
<sequence>MTVTGGTSRFVSKKLRKLRWKPRTDSLQMSSDIFAIGTWDDESNEVSLWKTTNTGESQHLETVQLKGDVTGLTWLTAEMLAASTSAGTASVFKLEQHKQLSGGNRQDWTDLHGHGGTTCLAAHGETIATAGEDGKINVMNVRQRNPVKVFDKADSCSINDITFSRSTDILTANMRGQMKLFDLRSNKQEASSTYLLSNDQVSITCLAKHPTQGHIVISGGENGVLAVWDLRQGRHPTTILAAHSAPISEVKFHPDQPDHVFTCSQNGELWHWNGSSIRTYTAGAAPSTAASPWLSSEAVKHKVETTSLATQQPLPINSVDVLGHAVLYGGDNEAFYILNNIVM</sequence>
<dbReference type="InterPro" id="IPR019775">
    <property type="entry name" value="WD40_repeat_CS"/>
</dbReference>
<evidence type="ECO:0000256" key="1">
    <source>
        <dbReference type="ARBA" id="ARBA00004123"/>
    </source>
</evidence>
<dbReference type="PANTHER" id="PTHR22652">
    <property type="entry name" value="NUCLEOPORIN NUP43"/>
    <property type="match status" value="1"/>
</dbReference>
<dbReference type="SUPFAM" id="SSF50978">
    <property type="entry name" value="WD40 repeat-like"/>
    <property type="match status" value="1"/>
</dbReference>
<proteinExistence type="evidence at transcript level"/>
<evidence type="ECO:0000256" key="3">
    <source>
        <dbReference type="ARBA" id="ARBA00022737"/>
    </source>
</evidence>
<comment type="subcellular location">
    <subcellularLocation>
        <location evidence="1">Nucleus</location>
    </subcellularLocation>
</comment>
<accession>A0A0U2LFD5</accession>
<feature type="repeat" description="WD" evidence="5">
    <location>
        <begin position="240"/>
        <end position="273"/>
    </location>
</feature>
<dbReference type="PROSITE" id="PS50082">
    <property type="entry name" value="WD_REPEATS_2"/>
    <property type="match status" value="2"/>
</dbReference>
<dbReference type="SMART" id="SM00320">
    <property type="entry name" value="WD40"/>
    <property type="match status" value="5"/>
</dbReference>
<dbReference type="InterPro" id="IPR001680">
    <property type="entry name" value="WD40_rpt"/>
</dbReference>
<dbReference type="AlphaFoldDB" id="A0A0U2LFD5"/>
<dbReference type="Pfam" id="PF00400">
    <property type="entry name" value="WD40"/>
    <property type="match status" value="3"/>
</dbReference>
<keyword evidence="4" id="KW-0539">Nucleus</keyword>
<keyword evidence="2 5" id="KW-0853">WD repeat</keyword>
<dbReference type="InterPro" id="IPR036322">
    <property type="entry name" value="WD40_repeat_dom_sf"/>
</dbReference>
<name>A0A0U2LFD5_ACAPC</name>
<organism evidence="6">
    <name type="scientific">Acartia pacifica</name>
    <name type="common">Copepod</name>
    <dbReference type="NCBI Taxonomy" id="335913"/>
    <lineage>
        <taxon>Eukaryota</taxon>
        <taxon>Metazoa</taxon>
        <taxon>Ecdysozoa</taxon>
        <taxon>Arthropoda</taxon>
        <taxon>Crustacea</taxon>
        <taxon>Multicrustacea</taxon>
        <taxon>Hexanauplia</taxon>
        <taxon>Copepoda</taxon>
        <taxon>Calanoida</taxon>
        <taxon>Acartiidae</taxon>
        <taxon>Acartia</taxon>
    </lineage>
</organism>
<evidence type="ECO:0000313" key="6">
    <source>
        <dbReference type="EMBL" id="ALS04472.1"/>
    </source>
</evidence>
<feature type="repeat" description="WD" evidence="5">
    <location>
        <begin position="196"/>
        <end position="238"/>
    </location>
</feature>
<reference evidence="6" key="1">
    <citation type="journal article" date="2015" name="Sci. Rep.">
        <title>Spliced leader RNA trans-splicing discovered in copepods.</title>
        <authorList>
            <person name="Yang F."/>
            <person name="Xu D."/>
            <person name="Zhuang Y."/>
            <person name="Yi X."/>
            <person name="Huang Y."/>
            <person name="Chen H."/>
            <person name="Lin S."/>
            <person name="Campbell D.A."/>
            <person name="Sturm N.R."/>
            <person name="Liu G."/>
            <person name="Zhang H."/>
        </authorList>
    </citation>
    <scope>NUCLEOTIDE SEQUENCE</scope>
</reference>
<dbReference type="GO" id="GO:0031080">
    <property type="term" value="C:nuclear pore outer ring"/>
    <property type="evidence" value="ECO:0007669"/>
    <property type="project" value="TreeGrafter"/>
</dbReference>
<dbReference type="PROSITE" id="PS00678">
    <property type="entry name" value="WD_REPEATS_1"/>
    <property type="match status" value="1"/>
</dbReference>